<proteinExistence type="predicted"/>
<dbReference type="PROSITE" id="PS50893">
    <property type="entry name" value="ABC_TRANSPORTER_2"/>
    <property type="match status" value="1"/>
</dbReference>
<dbReference type="Gene3D" id="3.40.50.300">
    <property type="entry name" value="P-loop containing nucleotide triphosphate hydrolases"/>
    <property type="match status" value="1"/>
</dbReference>
<reference evidence="4" key="1">
    <citation type="submission" date="2010-08" db="EMBL/GenBank/DDBJ databases">
        <authorList>
            <person name="Harkins D.M."/>
            <person name="Madupu R."/>
            <person name="Durkin A.S."/>
            <person name="Torralba M."/>
            <person name="Methe B."/>
            <person name="Sutton G.G."/>
            <person name="Nelson K.E."/>
        </authorList>
    </citation>
    <scope>NUCLEOTIDE SEQUENCE [LARGE SCALE GENOMIC DNA]</scope>
    <source>
        <strain evidence="4">ATCC 14266</strain>
    </source>
</reference>
<dbReference type="STRING" id="553207.HMPREF0299_5233"/>
<dbReference type="InterPro" id="IPR027417">
    <property type="entry name" value="P-loop_NTPase"/>
</dbReference>
<dbReference type="GO" id="GO:0016887">
    <property type="term" value="F:ATP hydrolysis activity"/>
    <property type="evidence" value="ECO:0007669"/>
    <property type="project" value="InterPro"/>
</dbReference>
<dbReference type="PANTHER" id="PTHR43038:SF3">
    <property type="entry name" value="ABC TRANSPORTER G FAMILY MEMBER 20 ISOFORM X1"/>
    <property type="match status" value="1"/>
</dbReference>
<evidence type="ECO:0000256" key="1">
    <source>
        <dbReference type="ARBA" id="ARBA00022741"/>
    </source>
</evidence>
<dbReference type="SMART" id="SM00382">
    <property type="entry name" value="AAA"/>
    <property type="match status" value="1"/>
</dbReference>
<feature type="domain" description="ABC transporter" evidence="3">
    <location>
        <begin position="15"/>
        <end position="236"/>
    </location>
</feature>
<dbReference type="InterPro" id="IPR003439">
    <property type="entry name" value="ABC_transporter-like_ATP-bd"/>
</dbReference>
<evidence type="ECO:0000259" key="3">
    <source>
        <dbReference type="PROSITE" id="PS50893"/>
    </source>
</evidence>
<dbReference type="EMBL" id="ACSH02000008">
    <property type="protein sequence ID" value="EFM47800.1"/>
    <property type="molecule type" value="Genomic_DNA"/>
</dbReference>
<dbReference type="Proteomes" id="UP000004218">
    <property type="component" value="Unassembled WGS sequence"/>
</dbReference>
<keyword evidence="1" id="KW-0547">Nucleotide-binding</keyword>
<sequence>MNYGGGMSARTTAAVEVADLHITRAKNHILHGLTFTLDKGSITGLLGPSGCGKTTLIRAIVGSQRITSGTITILGQPAGSAQLRTTVAYATQNLSIYRDLTVMANITYFARLYGATDYDNVLETVGLTDYRTTLVENLSGGQASRVSLACALVAHPQVLILDEPTVGLDPVTRKSLWEVFRQLADTGITIMVSSHVLDEANHCDNVILMRRGRILAHAPIDTIQQETHTTNPEAAFLAYIANNS</sequence>
<dbReference type="CDD" id="cd03230">
    <property type="entry name" value="ABC_DR_subfamily_A"/>
    <property type="match status" value="1"/>
</dbReference>
<dbReference type="SUPFAM" id="SSF52540">
    <property type="entry name" value="P-loop containing nucleoside triphosphate hydrolases"/>
    <property type="match status" value="1"/>
</dbReference>
<dbReference type="AlphaFoldDB" id="E0DHS7"/>
<dbReference type="PANTHER" id="PTHR43038">
    <property type="entry name" value="ATP-BINDING CASSETTE, SUB-FAMILY H, MEMBER 1"/>
    <property type="match status" value="1"/>
</dbReference>
<dbReference type="GO" id="GO:0005524">
    <property type="term" value="F:ATP binding"/>
    <property type="evidence" value="ECO:0007669"/>
    <property type="project" value="UniProtKB-KW"/>
</dbReference>
<dbReference type="Pfam" id="PF00005">
    <property type="entry name" value="ABC_tran"/>
    <property type="match status" value="1"/>
</dbReference>
<evidence type="ECO:0000256" key="2">
    <source>
        <dbReference type="ARBA" id="ARBA00022840"/>
    </source>
</evidence>
<evidence type="ECO:0000313" key="4">
    <source>
        <dbReference type="EMBL" id="EFM47800.1"/>
    </source>
</evidence>
<keyword evidence="2 4" id="KW-0067">ATP-binding</keyword>
<dbReference type="PROSITE" id="PS00211">
    <property type="entry name" value="ABC_TRANSPORTER_1"/>
    <property type="match status" value="1"/>
</dbReference>
<dbReference type="eggNOG" id="COG1131">
    <property type="taxonomic scope" value="Bacteria"/>
</dbReference>
<keyword evidence="5" id="KW-1185">Reference proteome</keyword>
<dbReference type="InterPro" id="IPR003593">
    <property type="entry name" value="AAA+_ATPase"/>
</dbReference>
<gene>
    <name evidence="4" type="ORF">HMPREF0299_5233</name>
</gene>
<accession>E0DHS7</accession>
<name>E0DHS7_9CORY</name>
<protein>
    <submittedName>
        <fullName evidence="4">ABC transporter, ATP-binding protein</fullName>
    </submittedName>
</protein>
<dbReference type="InterPro" id="IPR017871">
    <property type="entry name" value="ABC_transporter-like_CS"/>
</dbReference>
<evidence type="ECO:0000313" key="5">
    <source>
        <dbReference type="Proteomes" id="UP000004218"/>
    </source>
</evidence>
<organism evidence="4 5">
    <name type="scientific">Corynebacterium matruchotii ATCC 14266</name>
    <dbReference type="NCBI Taxonomy" id="553207"/>
    <lineage>
        <taxon>Bacteria</taxon>
        <taxon>Bacillati</taxon>
        <taxon>Actinomycetota</taxon>
        <taxon>Actinomycetes</taxon>
        <taxon>Mycobacteriales</taxon>
        <taxon>Corynebacteriaceae</taxon>
        <taxon>Corynebacterium</taxon>
    </lineage>
</organism>
<comment type="caution">
    <text evidence="4">The sequence shown here is derived from an EMBL/GenBank/DDBJ whole genome shotgun (WGS) entry which is preliminary data.</text>
</comment>